<protein>
    <recommendedName>
        <fullName evidence="3">Transcription regulator TrmB C-terminal domain-containing protein</fullName>
    </recommendedName>
</protein>
<evidence type="ECO:0000313" key="1">
    <source>
        <dbReference type="EMBL" id="OGG85053.1"/>
    </source>
</evidence>
<name>A0A1F6FGS9_9BACT</name>
<organism evidence="1 2">
    <name type="scientific">Candidatus Kaiserbacteria bacterium RIFCSPLOWO2_12_FULL_45_26</name>
    <dbReference type="NCBI Taxonomy" id="1798525"/>
    <lineage>
        <taxon>Bacteria</taxon>
        <taxon>Candidatus Kaiseribacteriota</taxon>
    </lineage>
</organism>
<evidence type="ECO:0000313" key="2">
    <source>
        <dbReference type="Proteomes" id="UP000177325"/>
    </source>
</evidence>
<accession>A0A1F6FGS9</accession>
<dbReference type="Proteomes" id="UP000177325">
    <property type="component" value="Unassembled WGS sequence"/>
</dbReference>
<proteinExistence type="predicted"/>
<reference evidence="1 2" key="1">
    <citation type="journal article" date="2016" name="Nat. Commun.">
        <title>Thousands of microbial genomes shed light on interconnected biogeochemical processes in an aquifer system.</title>
        <authorList>
            <person name="Anantharaman K."/>
            <person name="Brown C.T."/>
            <person name="Hug L.A."/>
            <person name="Sharon I."/>
            <person name="Castelle C.J."/>
            <person name="Probst A.J."/>
            <person name="Thomas B.C."/>
            <person name="Singh A."/>
            <person name="Wilkins M.J."/>
            <person name="Karaoz U."/>
            <person name="Brodie E.L."/>
            <person name="Williams K.H."/>
            <person name="Hubbard S.S."/>
            <person name="Banfield J.F."/>
        </authorList>
    </citation>
    <scope>NUCLEOTIDE SEQUENCE [LARGE SCALE GENOMIC DNA]</scope>
</reference>
<sequence length="211" mass="24289">MSRAADLPRSTTQLVVEALQKKGLLSHCVKPQGSVWLAESPSRFLINLQEKEVLLHKLLPELQALKHESKLKPLFRYFTGLTNVQHIFDEVLNSKYPVQIMGSVLHMSQYLDDTMVEDFFHALFAREVPTQLLTSDCDFVNVLKDIVHGTQHRIRVYEDERLHRVVYIMFDDHVALILLSPKESIGIIFEDNGLAESSTLFFKRLWDDANA</sequence>
<dbReference type="AlphaFoldDB" id="A0A1F6FGS9"/>
<comment type="caution">
    <text evidence="1">The sequence shown here is derived from an EMBL/GenBank/DDBJ whole genome shotgun (WGS) entry which is preliminary data.</text>
</comment>
<dbReference type="EMBL" id="MFMM01000001">
    <property type="protein sequence ID" value="OGG85053.1"/>
    <property type="molecule type" value="Genomic_DNA"/>
</dbReference>
<gene>
    <name evidence="1" type="ORF">A3G90_03260</name>
</gene>
<evidence type="ECO:0008006" key="3">
    <source>
        <dbReference type="Google" id="ProtNLM"/>
    </source>
</evidence>